<gene>
    <name evidence="1" type="ORF">A3C04_00205</name>
</gene>
<organism evidence="1 2">
    <name type="scientific">Candidatus Wildermuthbacteria bacterium RIFCSPHIGHO2_02_FULL_45_25</name>
    <dbReference type="NCBI Taxonomy" id="1802450"/>
    <lineage>
        <taxon>Bacteria</taxon>
        <taxon>Candidatus Wildermuthiibacteriota</taxon>
    </lineage>
</organism>
<reference evidence="1 2" key="1">
    <citation type="journal article" date="2016" name="Nat. Commun.">
        <title>Thousands of microbial genomes shed light on interconnected biogeochemical processes in an aquifer system.</title>
        <authorList>
            <person name="Anantharaman K."/>
            <person name="Brown C.T."/>
            <person name="Hug L.A."/>
            <person name="Sharon I."/>
            <person name="Castelle C.J."/>
            <person name="Probst A.J."/>
            <person name="Thomas B.C."/>
            <person name="Singh A."/>
            <person name="Wilkins M.J."/>
            <person name="Karaoz U."/>
            <person name="Brodie E.L."/>
            <person name="Williams K.H."/>
            <person name="Hubbard S.S."/>
            <person name="Banfield J.F."/>
        </authorList>
    </citation>
    <scope>NUCLEOTIDE SEQUENCE [LARGE SCALE GENOMIC DNA]</scope>
</reference>
<dbReference type="EMBL" id="MHTV01000040">
    <property type="protein sequence ID" value="OHA65906.1"/>
    <property type="molecule type" value="Genomic_DNA"/>
</dbReference>
<comment type="caution">
    <text evidence="1">The sequence shown here is derived from an EMBL/GenBank/DDBJ whole genome shotgun (WGS) entry which is preliminary data.</text>
</comment>
<sequence>MATRSFQCFVKPSHVFSASGQKVEWGMGGGKLFARERQTASACPSGQNAETKFSSSLFDFFGGARNLKIGEENFIEA</sequence>
<protein>
    <submittedName>
        <fullName evidence="1">Uncharacterized protein</fullName>
    </submittedName>
</protein>
<evidence type="ECO:0000313" key="2">
    <source>
        <dbReference type="Proteomes" id="UP000178092"/>
    </source>
</evidence>
<name>A0A1G2QZ81_9BACT</name>
<accession>A0A1G2QZ81</accession>
<dbReference type="AlphaFoldDB" id="A0A1G2QZ81"/>
<proteinExistence type="predicted"/>
<dbReference type="Proteomes" id="UP000178092">
    <property type="component" value="Unassembled WGS sequence"/>
</dbReference>
<evidence type="ECO:0000313" key="1">
    <source>
        <dbReference type="EMBL" id="OHA65906.1"/>
    </source>
</evidence>